<feature type="compositionally biased region" description="Basic and acidic residues" evidence="1">
    <location>
        <begin position="121"/>
        <end position="130"/>
    </location>
</feature>
<gene>
    <name evidence="2" type="ORF">DJ69_07890</name>
</gene>
<proteinExistence type="predicted"/>
<evidence type="ECO:0000313" key="2">
    <source>
        <dbReference type="EMBL" id="PHQ39100.1"/>
    </source>
</evidence>
<keyword evidence="3" id="KW-1185">Reference proteome</keyword>
<reference evidence="2 3" key="1">
    <citation type="journal article" date="2014" name="Front. Microbiol.">
        <title>Population and genomic analysis of the genus Halorubrum.</title>
        <authorList>
            <person name="Fullmer M.S."/>
            <person name="Soucy S.M."/>
            <person name="Swithers K.S."/>
            <person name="Makkay A.M."/>
            <person name="Wheeler R."/>
            <person name="Ventosa A."/>
            <person name="Gogarten J.P."/>
            <person name="Papke R.T."/>
        </authorList>
    </citation>
    <scope>NUCLEOTIDE SEQUENCE [LARGE SCALE GENOMIC DNA]</scope>
    <source>
        <strain evidence="2 3">C49</strain>
    </source>
</reference>
<evidence type="ECO:0000256" key="1">
    <source>
        <dbReference type="SAM" id="MobiDB-lite"/>
    </source>
</evidence>
<organism evidence="2 3">
    <name type="scientific">Halorubrum persicum</name>
    <dbReference type="NCBI Taxonomy" id="1383844"/>
    <lineage>
        <taxon>Archaea</taxon>
        <taxon>Methanobacteriati</taxon>
        <taxon>Methanobacteriota</taxon>
        <taxon>Stenosarchaea group</taxon>
        <taxon>Halobacteria</taxon>
        <taxon>Halobacteriales</taxon>
        <taxon>Haloferacaceae</taxon>
        <taxon>Halorubrum</taxon>
    </lineage>
</organism>
<dbReference type="EMBL" id="NHOA01000049">
    <property type="protein sequence ID" value="PHQ39100.1"/>
    <property type="molecule type" value="Genomic_DNA"/>
</dbReference>
<accession>A0A2G1WJD9</accession>
<feature type="region of interest" description="Disordered" evidence="1">
    <location>
        <begin position="30"/>
        <end position="55"/>
    </location>
</feature>
<name>A0A2G1WJD9_9EURY</name>
<evidence type="ECO:0000313" key="3">
    <source>
        <dbReference type="Proteomes" id="UP000222824"/>
    </source>
</evidence>
<feature type="compositionally biased region" description="Basic and acidic residues" evidence="1">
    <location>
        <begin position="30"/>
        <end position="47"/>
    </location>
</feature>
<dbReference type="AlphaFoldDB" id="A0A2G1WJD9"/>
<dbReference type="RefSeq" id="WP_099255132.1">
    <property type="nucleotide sequence ID" value="NZ_NHOA01000049.1"/>
</dbReference>
<protein>
    <submittedName>
        <fullName evidence="2">Uncharacterized protein</fullName>
    </submittedName>
</protein>
<comment type="caution">
    <text evidence="2">The sequence shown here is derived from an EMBL/GenBank/DDBJ whole genome shotgun (WGS) entry which is preliminary data.</text>
</comment>
<dbReference type="OrthoDB" id="350597at2157"/>
<feature type="region of interest" description="Disordered" evidence="1">
    <location>
        <begin position="100"/>
        <end position="135"/>
    </location>
</feature>
<sequence length="186" mass="20270">MSDARSGAGTIVDVDGGLLARFKNARDALPERAVAKPDSERFHRGEAESDDTAPACQRVHSDDWHVVDVDEALLAGLTPCRVCWKTVLEYLATDPNSRVAYRAPDATPEPTGSPTDVPFPPDRDDRDRPRLSSPTHEVMIDGGAKYHAPAGDETLCGRTGHRVVDRCAVESHYEPCLDCFTDVGDE</sequence>
<dbReference type="Proteomes" id="UP000222824">
    <property type="component" value="Unassembled WGS sequence"/>
</dbReference>